<dbReference type="InterPro" id="IPR051260">
    <property type="entry name" value="Diverse_substr_monoxygenases"/>
</dbReference>
<keyword evidence="3" id="KW-1185">Reference proteome</keyword>
<comment type="caution">
    <text evidence="2">The sequence shown here is derived from an EMBL/GenBank/DDBJ whole genome shotgun (WGS) entry which is preliminary data.</text>
</comment>
<dbReference type="CDD" id="cd01097">
    <property type="entry name" value="Tetrahydromethanopterin_reductase"/>
    <property type="match status" value="1"/>
</dbReference>
<evidence type="ECO:0000313" key="3">
    <source>
        <dbReference type="Proteomes" id="UP000838100"/>
    </source>
</evidence>
<dbReference type="Proteomes" id="UP000838100">
    <property type="component" value="Unassembled WGS sequence"/>
</dbReference>
<dbReference type="InterPro" id="IPR036661">
    <property type="entry name" value="Luciferase-like_sf"/>
</dbReference>
<feature type="domain" description="Luciferase-like" evidence="1">
    <location>
        <begin position="18"/>
        <end position="231"/>
    </location>
</feature>
<dbReference type="PANTHER" id="PTHR30011:SF32">
    <property type="entry name" value="CONSERVED PROTEIN"/>
    <property type="match status" value="1"/>
</dbReference>
<evidence type="ECO:0000313" key="2">
    <source>
        <dbReference type="EMBL" id="CAH0989942.1"/>
    </source>
</evidence>
<name>A0ABM9A9L1_9GAMM</name>
<gene>
    <name evidence="2" type="ORF">SIN8267_00013</name>
</gene>
<reference evidence="2" key="1">
    <citation type="submission" date="2021-12" db="EMBL/GenBank/DDBJ databases">
        <authorList>
            <person name="Rodrigo-Torres L."/>
            <person name="Arahal R. D."/>
            <person name="Lucena T."/>
        </authorList>
    </citation>
    <scope>NUCLEOTIDE SEQUENCE</scope>
    <source>
        <strain evidence="2">CECT 8267</strain>
    </source>
</reference>
<protein>
    <recommendedName>
        <fullName evidence="1">Luciferase-like domain-containing protein</fullName>
    </recommendedName>
</protein>
<dbReference type="Pfam" id="PF00296">
    <property type="entry name" value="Bac_luciferase"/>
    <property type="match status" value="1"/>
</dbReference>
<dbReference type="RefSeq" id="WP_237442646.1">
    <property type="nucleotide sequence ID" value="NZ_CAKLPX010000001.1"/>
</dbReference>
<dbReference type="InterPro" id="IPR011251">
    <property type="entry name" value="Luciferase-like_dom"/>
</dbReference>
<organism evidence="2 3">
    <name type="scientific">Sinobacterium norvegicum</name>
    <dbReference type="NCBI Taxonomy" id="1641715"/>
    <lineage>
        <taxon>Bacteria</taxon>
        <taxon>Pseudomonadati</taxon>
        <taxon>Pseudomonadota</taxon>
        <taxon>Gammaproteobacteria</taxon>
        <taxon>Cellvibrionales</taxon>
        <taxon>Spongiibacteraceae</taxon>
        <taxon>Sinobacterium</taxon>
    </lineage>
</organism>
<accession>A0ABM9A9L1</accession>
<dbReference type="EMBL" id="CAKLPX010000001">
    <property type="protein sequence ID" value="CAH0989942.1"/>
    <property type="molecule type" value="Genomic_DNA"/>
</dbReference>
<dbReference type="SUPFAM" id="SSF51679">
    <property type="entry name" value="Bacterial luciferase-like"/>
    <property type="match status" value="1"/>
</dbReference>
<proteinExistence type="predicted"/>
<dbReference type="Gene3D" id="3.20.20.30">
    <property type="entry name" value="Luciferase-like domain"/>
    <property type="match status" value="1"/>
</dbReference>
<dbReference type="PANTHER" id="PTHR30011">
    <property type="entry name" value="ALKANESULFONATE MONOOXYGENASE-RELATED"/>
    <property type="match status" value="1"/>
</dbReference>
<evidence type="ECO:0000259" key="1">
    <source>
        <dbReference type="Pfam" id="PF00296"/>
    </source>
</evidence>
<sequence>MRFAYNPCMPSPELYAPLAVTAEEHNFSAITLPDSICYPKVADTKYPYNADGSRNFLEDLAFMDPFTAIATMAAVTSKIEFTTSVLKMPIRNPVLLAKQISSLAVITNERIALGMGLSPWEEDFQICGERWEKRGKRMNQMFEIVRGLMTGDYFGYDSEFYQIPECKICPVPSKQVPLLLGGHGDVALKRAARIGDGWIHAGGDIDSLTPLITKINQHRKDYGTDDKDFQIHAITADAFSVDGVKKLEDLGVTECIVGFRNAYAGKPDTATLEQKQAELKWFADEIIAKV</sequence>